<dbReference type="EMBL" id="JAELVM010000004">
    <property type="protein sequence ID" value="MBL1223298.1"/>
    <property type="molecule type" value="Genomic_DNA"/>
</dbReference>
<name>A0ABS1QKZ8_9FLAO</name>
<accession>A0ABS1QKZ8</accession>
<gene>
    <name evidence="1" type="ORF">JET18_20830</name>
</gene>
<dbReference type="RefSeq" id="WP_202094445.1">
    <property type="nucleotide sequence ID" value="NZ_JAELVM010000004.1"/>
</dbReference>
<comment type="caution">
    <text evidence="1">The sequence shown here is derived from an EMBL/GenBank/DDBJ whole genome shotgun (WGS) entry which is preliminary data.</text>
</comment>
<protein>
    <submittedName>
        <fullName evidence="1">Uncharacterized protein</fullName>
    </submittedName>
</protein>
<proteinExistence type="predicted"/>
<dbReference type="Proteomes" id="UP000661696">
    <property type="component" value="Unassembled WGS sequence"/>
</dbReference>
<evidence type="ECO:0000313" key="1">
    <source>
        <dbReference type="EMBL" id="MBL1223298.1"/>
    </source>
</evidence>
<evidence type="ECO:0000313" key="2">
    <source>
        <dbReference type="Proteomes" id="UP000661696"/>
    </source>
</evidence>
<keyword evidence="2" id="KW-1185">Reference proteome</keyword>
<sequence length="284" mass="33703">MAAGNPEKQATQELNYIPYYLEIYKADSLMVIKKDEEAFQKLDSLFKIYHPINQEAYSELLNYVLLSEKLKKTIDTKPYLESLIKDWGLTVKELKKESALTQILKNNFSDTELLALEQQHNENIDWEYRKLLKEMSIIDQSSRRKQEEPQVDEDNIRKLIHLIRTKGYPDIPTVGRTGNENIILPVIYHHFARADEYKEFRTLLLENIKKGKAAPFEMKMLMLGKYELVYQQKYFEQTTRDTIRSRGITTHYPKDTFNIRRRNIGLPTLEYDQWKANLMKQNNN</sequence>
<reference evidence="1 2" key="1">
    <citation type="submission" date="2020-12" db="EMBL/GenBank/DDBJ databases">
        <title>Chryseobacterium endoalhailicus sp. nov., isolated from seed of leguminous plant.</title>
        <authorList>
            <person name="Zhang X."/>
        </authorList>
    </citation>
    <scope>NUCLEOTIDE SEQUENCE [LARGE SCALE GENOMIC DNA]</scope>
    <source>
        <strain evidence="1 2">L7</strain>
    </source>
</reference>
<organism evidence="1 2">
    <name type="scientific">Chryseobacterium endalhagicum</name>
    <dbReference type="NCBI Taxonomy" id="2797638"/>
    <lineage>
        <taxon>Bacteria</taxon>
        <taxon>Pseudomonadati</taxon>
        <taxon>Bacteroidota</taxon>
        <taxon>Flavobacteriia</taxon>
        <taxon>Flavobacteriales</taxon>
        <taxon>Weeksellaceae</taxon>
        <taxon>Chryseobacterium group</taxon>
        <taxon>Chryseobacterium</taxon>
    </lineage>
</organism>